<organism evidence="4">
    <name type="scientific">Candidatus Kentrum sp. FW</name>
    <dbReference type="NCBI Taxonomy" id="2126338"/>
    <lineage>
        <taxon>Bacteria</taxon>
        <taxon>Pseudomonadati</taxon>
        <taxon>Pseudomonadota</taxon>
        <taxon>Gammaproteobacteria</taxon>
        <taxon>Candidatus Kentrum</taxon>
    </lineage>
</organism>
<dbReference type="EMBL" id="CAADFD010000114">
    <property type="protein sequence ID" value="VFJ66241.1"/>
    <property type="molecule type" value="Genomic_DNA"/>
</dbReference>
<evidence type="ECO:0000313" key="5">
    <source>
        <dbReference type="EMBL" id="VFJ66241.1"/>
    </source>
</evidence>
<reference evidence="4" key="1">
    <citation type="submission" date="2019-02" db="EMBL/GenBank/DDBJ databases">
        <authorList>
            <person name="Gruber-Vodicka R. H."/>
            <person name="Seah K. B. B."/>
        </authorList>
    </citation>
    <scope>NUCLEOTIDE SEQUENCE</scope>
    <source>
        <strain evidence="5">BECK_BZ106</strain>
        <strain evidence="4">BECK_BZ15</strain>
    </source>
</reference>
<feature type="domain" description="Sulfotransferase" evidence="3">
    <location>
        <begin position="59"/>
        <end position="303"/>
    </location>
</feature>
<dbReference type="AlphaFoldDB" id="A0A450SMZ7"/>
<dbReference type="PANTHER" id="PTHR11783">
    <property type="entry name" value="SULFOTRANSFERASE SULT"/>
    <property type="match status" value="1"/>
</dbReference>
<name>A0A450SMZ7_9GAMM</name>
<dbReference type="InterPro" id="IPR027417">
    <property type="entry name" value="P-loop_NTPase"/>
</dbReference>
<proteinExistence type="inferred from homology"/>
<evidence type="ECO:0000259" key="3">
    <source>
        <dbReference type="Pfam" id="PF00685"/>
    </source>
</evidence>
<evidence type="ECO:0000256" key="1">
    <source>
        <dbReference type="ARBA" id="ARBA00005771"/>
    </source>
</evidence>
<dbReference type="Pfam" id="PF00685">
    <property type="entry name" value="Sulfotransfer_1"/>
    <property type="match status" value="1"/>
</dbReference>
<dbReference type="Gene3D" id="3.40.50.300">
    <property type="entry name" value="P-loop containing nucleotide triphosphate hydrolases"/>
    <property type="match status" value="1"/>
</dbReference>
<accession>A0A450SMZ7</accession>
<dbReference type="EMBL" id="CAADEW010000052">
    <property type="protein sequence ID" value="VFJ55148.1"/>
    <property type="molecule type" value="Genomic_DNA"/>
</dbReference>
<dbReference type="InterPro" id="IPR000863">
    <property type="entry name" value="Sulfotransferase_dom"/>
</dbReference>
<evidence type="ECO:0000313" key="4">
    <source>
        <dbReference type="EMBL" id="VFJ55148.1"/>
    </source>
</evidence>
<gene>
    <name evidence="4" type="ORF">BECKFW1821A_GA0114235_10523</name>
    <name evidence="5" type="ORF">BECKFW1821B_GA0114236_11144</name>
</gene>
<keyword evidence="2 4" id="KW-0808">Transferase</keyword>
<dbReference type="GO" id="GO:0008146">
    <property type="term" value="F:sulfotransferase activity"/>
    <property type="evidence" value="ECO:0007669"/>
    <property type="project" value="InterPro"/>
</dbReference>
<comment type="similarity">
    <text evidence="1">Belongs to the sulfotransferase 1 family.</text>
</comment>
<protein>
    <submittedName>
        <fullName evidence="4">Sulfotransferase domain-containing protein</fullName>
    </submittedName>
</protein>
<dbReference type="SUPFAM" id="SSF52540">
    <property type="entry name" value="P-loop containing nucleoside triphosphate hydrolases"/>
    <property type="match status" value="1"/>
</dbReference>
<sequence>MSKFRNPSYFSRFTPLVMIISSLKKLGLAGQFFKFISSGLLSDEIKAKVFEGYQPAAHDVFATTYTKAGTNWSLQGIEQIAWRGEAEFDHIHSVAPWPEAPFQGIIPLSDGSRYRASPTGLRVIKSGAKAGYIPYSKKATYISVIRDPKEVFVSSFHFIPKVFSLGGAFSVEEWLEWFLSLQFPSGSWAEHTASFWSWRNRPNVLVLFFSEIVQNPRGSIQRIADTMKVELTEVQLDKVQERCSLGYMKAHEDQFCPPLLPFVPKKKRAVMIREGRTGNSGELLSPAQQERIDQHMLAELKRLGSDFPYAEKFMSK</sequence>
<evidence type="ECO:0000256" key="2">
    <source>
        <dbReference type="ARBA" id="ARBA00022679"/>
    </source>
</evidence>